<dbReference type="EMBL" id="CP058649">
    <property type="protein sequence ID" value="QUI23827.1"/>
    <property type="molecule type" value="Genomic_DNA"/>
</dbReference>
<dbReference type="Pfam" id="PF14879">
    <property type="entry name" value="DUF4489"/>
    <property type="match status" value="1"/>
</dbReference>
<organism evidence="1 2">
    <name type="scientific">Vallitalea pronyensis</name>
    <dbReference type="NCBI Taxonomy" id="1348613"/>
    <lineage>
        <taxon>Bacteria</taxon>
        <taxon>Bacillati</taxon>
        <taxon>Bacillota</taxon>
        <taxon>Clostridia</taxon>
        <taxon>Lachnospirales</taxon>
        <taxon>Vallitaleaceae</taxon>
        <taxon>Vallitalea</taxon>
    </lineage>
</organism>
<gene>
    <name evidence="1" type="ORF">HZI73_16675</name>
</gene>
<accession>A0A8J8MLX9</accession>
<protein>
    <submittedName>
        <fullName evidence="1">DUF4489 domain-containing protein</fullName>
    </submittedName>
</protein>
<dbReference type="RefSeq" id="WP_212694514.1">
    <property type="nucleotide sequence ID" value="NZ_CP058649.1"/>
</dbReference>
<sequence>MTGYIKNGSDCKNNDFKKKIADPKEIIFECGESIEAANFSTTSRVSQTFTLARVFVDSSCLCRPQVKIEFSTLVTFASRTNVDPVNLNMTFALKRQCDDGLEVTIREWEYTNSFDLENFTFTTRSVSEPFTISFCEPLQCPGCCKYSFVVTANPSTDFVNIMSASVNPNNDASMSAFAKGVCCD</sequence>
<dbReference type="AlphaFoldDB" id="A0A8J8MLX9"/>
<dbReference type="InterPro" id="IPR027972">
    <property type="entry name" value="DUF4489"/>
</dbReference>
<dbReference type="Proteomes" id="UP000683246">
    <property type="component" value="Chromosome"/>
</dbReference>
<proteinExistence type="predicted"/>
<evidence type="ECO:0000313" key="1">
    <source>
        <dbReference type="EMBL" id="QUI23827.1"/>
    </source>
</evidence>
<reference evidence="1" key="1">
    <citation type="submission" date="2020-07" db="EMBL/GenBank/DDBJ databases">
        <title>Vallitalea pronyensis genome.</title>
        <authorList>
            <person name="Postec A."/>
        </authorList>
    </citation>
    <scope>NUCLEOTIDE SEQUENCE</scope>
    <source>
        <strain evidence="1">FatNI3</strain>
    </source>
</reference>
<name>A0A8J8MLX9_9FIRM</name>
<dbReference type="KEGG" id="vpy:HZI73_16675"/>
<evidence type="ECO:0000313" key="2">
    <source>
        <dbReference type="Proteomes" id="UP000683246"/>
    </source>
</evidence>
<keyword evidence="2" id="KW-1185">Reference proteome</keyword>